<evidence type="ECO:0000313" key="2">
    <source>
        <dbReference type="EMBL" id="CAL6101938.1"/>
    </source>
</evidence>
<name>A0AA86NQP5_9EUKA</name>
<dbReference type="Proteomes" id="UP001642409">
    <property type="component" value="Unassembled WGS sequence"/>
</dbReference>
<organism evidence="1">
    <name type="scientific">Hexamita inflata</name>
    <dbReference type="NCBI Taxonomy" id="28002"/>
    <lineage>
        <taxon>Eukaryota</taxon>
        <taxon>Metamonada</taxon>
        <taxon>Diplomonadida</taxon>
        <taxon>Hexamitidae</taxon>
        <taxon>Hexamitinae</taxon>
        <taxon>Hexamita</taxon>
    </lineage>
</organism>
<sequence>MHMRPSPVLSIILSSCDFALGQRIQFIIFHQLYCSKIVRVASSKTKRTVTSFILLLHIVEDIYYLNLKYIIYLTKLAQLPYSTKGCYQQKDLQNKLHQPEKANGESVRTRDIWLERNVVVFLLIIVQKGKCDHQRKG</sequence>
<proteinExistence type="predicted"/>
<evidence type="ECO:0000313" key="3">
    <source>
        <dbReference type="Proteomes" id="UP001642409"/>
    </source>
</evidence>
<comment type="caution">
    <text evidence="1">The sequence shown here is derived from an EMBL/GenBank/DDBJ whole genome shotgun (WGS) entry which is preliminary data.</text>
</comment>
<accession>A0AA86NQP5</accession>
<dbReference type="PROSITE" id="PS51257">
    <property type="entry name" value="PROKAR_LIPOPROTEIN"/>
    <property type="match status" value="1"/>
</dbReference>
<dbReference type="AlphaFoldDB" id="A0AA86NQP5"/>
<dbReference type="EMBL" id="CAXDID020000550">
    <property type="protein sequence ID" value="CAL6101938.1"/>
    <property type="molecule type" value="Genomic_DNA"/>
</dbReference>
<reference evidence="2 3" key="2">
    <citation type="submission" date="2024-07" db="EMBL/GenBank/DDBJ databases">
        <authorList>
            <person name="Akdeniz Z."/>
        </authorList>
    </citation>
    <scope>NUCLEOTIDE SEQUENCE [LARGE SCALE GENOMIC DNA]</scope>
</reference>
<protein>
    <submittedName>
        <fullName evidence="2">Hypothetical_protein</fullName>
    </submittedName>
</protein>
<evidence type="ECO:0000313" key="1">
    <source>
        <dbReference type="EMBL" id="CAI9923674.1"/>
    </source>
</evidence>
<reference evidence="1" key="1">
    <citation type="submission" date="2023-06" db="EMBL/GenBank/DDBJ databases">
        <authorList>
            <person name="Kurt Z."/>
        </authorList>
    </citation>
    <scope>NUCLEOTIDE SEQUENCE</scope>
</reference>
<gene>
    <name evidence="1" type="ORF">HINF_LOCUS11319</name>
    <name evidence="2" type="ORF">HINF_LOCUS71428</name>
</gene>
<keyword evidence="3" id="KW-1185">Reference proteome</keyword>
<dbReference type="EMBL" id="CATOUU010000292">
    <property type="protein sequence ID" value="CAI9923674.1"/>
    <property type="molecule type" value="Genomic_DNA"/>
</dbReference>